<dbReference type="CDD" id="cd07430">
    <property type="entry name" value="GH15_N"/>
    <property type="match status" value="1"/>
</dbReference>
<dbReference type="InterPro" id="IPR014718">
    <property type="entry name" value="GH-type_carb-bd"/>
</dbReference>
<sequence length="742" mass="77194">MSSRPSSRPAGDAVLRRALAAGVPLALGAAVVGPSAPAVAASSGAAPGGPGTHATWEPADKHGFGTAIGTGTHSPVWFTLRQGGLSEVFYPDLGTPALRSLHFVVTDARTGTASTAVPTTTRQADSRSLRYTQVSTSAGHWRLTTQYVTDAARASVVVSLRLDSLDRRTYSVFAVADPALGDDGDDDSARVGGGSLTAYDSSSALALEASGGFSARTAGYAGTRSDGALDLADGRLDSAYATAGKGDVAVTGRLHVDGRSRRTATLALGFGATRSAALAVAGRSLAQGFAAAATAYDRGWHAYLSGLSGVPAAASSLRNEYLTSVMVLAASEDKEHPGAFVASPTAPWAWGLGIKGLSQPSEAYHLVWSRDLYQIATALLAAGDKAAAGRALDFLLSTQQKSDGSFPQNSRVDGTPEWGGLQLDEIGLPLVLAWQLGRTDARTMAKVKAAADFLLSYKDKDTGLAAPWSPQERWENQAGYSPATIAAEVAGLVCAADLARRAGDTADADRWMATAKSWQAALAGWTVTTTGPYSSQAYFLRLTKDGKPDAGTTYNVGDGGPTLDQRAVVDPSFLDVVRLGLVSASDPVVQNTVKVVDDRLAVSTPYGLLWHRFTGDGYGETRTGGPWTITKPRTGTTSGRAWPIFAGERGEYELLAGDPKRAAQRLRTMADTANDGGLIAEQVWDGRAPSGTGGRRTGEGTTSATPLVWSHAQFVRLAVSLQAGTPVERPSVVSCTFLQQGC</sequence>
<name>A0A4Q7NUU7_9ACTN</name>
<dbReference type="EMBL" id="SGXD01000001">
    <property type="protein sequence ID" value="RZS90947.1"/>
    <property type="molecule type" value="Genomic_DNA"/>
</dbReference>
<dbReference type="Pfam" id="PF09137">
    <property type="entry name" value="Glucodextran_N"/>
    <property type="match status" value="1"/>
</dbReference>
<dbReference type="InterPro" id="IPR008928">
    <property type="entry name" value="6-hairpin_glycosidase_sf"/>
</dbReference>
<keyword evidence="6" id="KW-1185">Reference proteome</keyword>
<dbReference type="SUPFAM" id="SSF48208">
    <property type="entry name" value="Six-hairpin glycosidases"/>
    <property type="match status" value="1"/>
</dbReference>
<dbReference type="Gene3D" id="1.50.10.10">
    <property type="match status" value="1"/>
</dbReference>
<evidence type="ECO:0000259" key="3">
    <source>
        <dbReference type="Pfam" id="PF00723"/>
    </source>
</evidence>
<dbReference type="Pfam" id="PF00723">
    <property type="entry name" value="Glyco_hydro_15"/>
    <property type="match status" value="2"/>
</dbReference>
<feature type="chain" id="PRO_5020803242" evidence="2">
    <location>
        <begin position="41"/>
        <end position="742"/>
    </location>
</feature>
<accession>A0A4Q7NUU7</accession>
<dbReference type="Gene3D" id="2.70.98.10">
    <property type="match status" value="1"/>
</dbReference>
<dbReference type="PANTHER" id="PTHR31616:SF0">
    <property type="entry name" value="GLUCAN 1,4-ALPHA-GLUCOSIDASE"/>
    <property type="match status" value="1"/>
</dbReference>
<dbReference type="InterPro" id="IPR006311">
    <property type="entry name" value="TAT_signal"/>
</dbReference>
<dbReference type="GO" id="GO:0005975">
    <property type="term" value="P:carbohydrate metabolic process"/>
    <property type="evidence" value="ECO:0007669"/>
    <property type="project" value="InterPro"/>
</dbReference>
<evidence type="ECO:0000313" key="5">
    <source>
        <dbReference type="EMBL" id="RZS90947.1"/>
    </source>
</evidence>
<evidence type="ECO:0000256" key="2">
    <source>
        <dbReference type="SAM" id="SignalP"/>
    </source>
</evidence>
<gene>
    <name evidence="5" type="ORF">EV189_0177</name>
</gene>
<organism evidence="5 6">
    <name type="scientific">Motilibacter rhizosphaerae</name>
    <dbReference type="NCBI Taxonomy" id="598652"/>
    <lineage>
        <taxon>Bacteria</taxon>
        <taxon>Bacillati</taxon>
        <taxon>Actinomycetota</taxon>
        <taxon>Actinomycetes</taxon>
        <taxon>Motilibacterales</taxon>
        <taxon>Motilibacteraceae</taxon>
        <taxon>Motilibacter</taxon>
    </lineage>
</organism>
<feature type="domain" description="Glucodextranase N-terminal" evidence="4">
    <location>
        <begin position="46"/>
        <end position="304"/>
    </location>
</feature>
<dbReference type="SUPFAM" id="SSF74650">
    <property type="entry name" value="Galactose mutarotase-like"/>
    <property type="match status" value="1"/>
</dbReference>
<feature type="domain" description="GH15-like" evidence="3">
    <location>
        <begin position="319"/>
        <end position="401"/>
    </location>
</feature>
<dbReference type="PROSITE" id="PS51318">
    <property type="entry name" value="TAT"/>
    <property type="match status" value="1"/>
</dbReference>
<keyword evidence="2" id="KW-0732">Signal</keyword>
<dbReference type="GO" id="GO:0030246">
    <property type="term" value="F:carbohydrate binding"/>
    <property type="evidence" value="ECO:0007669"/>
    <property type="project" value="InterPro"/>
</dbReference>
<dbReference type="InterPro" id="IPR012341">
    <property type="entry name" value="6hp_glycosidase-like_sf"/>
</dbReference>
<dbReference type="InterPro" id="IPR011013">
    <property type="entry name" value="Gal_mutarotase_sf_dom"/>
</dbReference>
<dbReference type="Proteomes" id="UP000293638">
    <property type="component" value="Unassembled WGS sequence"/>
</dbReference>
<comment type="caution">
    <text evidence="5">The sequence shown here is derived from an EMBL/GenBank/DDBJ whole genome shotgun (WGS) entry which is preliminary data.</text>
</comment>
<dbReference type="InterPro" id="IPR011613">
    <property type="entry name" value="GH15-like"/>
</dbReference>
<feature type="signal peptide" evidence="2">
    <location>
        <begin position="1"/>
        <end position="40"/>
    </location>
</feature>
<evidence type="ECO:0000313" key="6">
    <source>
        <dbReference type="Proteomes" id="UP000293638"/>
    </source>
</evidence>
<dbReference type="InterPro" id="IPR015220">
    <property type="entry name" value="Glucodextranase_N"/>
</dbReference>
<dbReference type="PANTHER" id="PTHR31616">
    <property type="entry name" value="TREHALASE"/>
    <property type="match status" value="1"/>
</dbReference>
<dbReference type="GO" id="GO:0004553">
    <property type="term" value="F:hydrolase activity, hydrolyzing O-glycosyl compounds"/>
    <property type="evidence" value="ECO:0007669"/>
    <property type="project" value="TreeGrafter"/>
</dbReference>
<reference evidence="5 6" key="1">
    <citation type="submission" date="2019-02" db="EMBL/GenBank/DDBJ databases">
        <title>Genomic Encyclopedia of Type Strains, Phase IV (KMG-IV): sequencing the most valuable type-strain genomes for metagenomic binning, comparative biology and taxonomic classification.</title>
        <authorList>
            <person name="Goeker M."/>
        </authorList>
    </citation>
    <scope>NUCLEOTIDE SEQUENCE [LARGE SCALE GENOMIC DNA]</scope>
    <source>
        <strain evidence="5 6">DSM 45622</strain>
    </source>
</reference>
<feature type="domain" description="GH15-like" evidence="3">
    <location>
        <begin position="403"/>
        <end position="718"/>
    </location>
</feature>
<proteinExistence type="predicted"/>
<dbReference type="GO" id="GO:0016757">
    <property type="term" value="F:glycosyltransferase activity"/>
    <property type="evidence" value="ECO:0007669"/>
    <property type="project" value="UniProtKB-ARBA"/>
</dbReference>
<dbReference type="AlphaFoldDB" id="A0A4Q7NUU7"/>
<evidence type="ECO:0000256" key="1">
    <source>
        <dbReference type="SAM" id="MobiDB-lite"/>
    </source>
</evidence>
<feature type="region of interest" description="Disordered" evidence="1">
    <location>
        <begin position="38"/>
        <end position="65"/>
    </location>
</feature>
<protein>
    <submittedName>
        <fullName evidence="5">Glucoamylase</fullName>
    </submittedName>
</protein>
<evidence type="ECO:0000259" key="4">
    <source>
        <dbReference type="Pfam" id="PF09137"/>
    </source>
</evidence>